<evidence type="ECO:0000313" key="3">
    <source>
        <dbReference type="Proteomes" id="UP001153269"/>
    </source>
</evidence>
<protein>
    <submittedName>
        <fullName evidence="2">Uncharacterized protein</fullName>
    </submittedName>
</protein>
<comment type="caution">
    <text evidence="2">The sequence shown here is derived from an EMBL/GenBank/DDBJ whole genome shotgun (WGS) entry which is preliminary data.</text>
</comment>
<keyword evidence="3" id="KW-1185">Reference proteome</keyword>
<sequence>MGEKGNVLFLGKNGSVLEIFLSFIKTPDALQPSPRVGRRQRHVKVYYSMSPYLPLFTGADAASDAHYTAETSEGREKQRPQQTQGRSTPTPGCSVHASSLRVSDPGSSCPAPRLSTLPGRCGVTGPPDSDLRGPQHDAHTVQVLSVSATSEEQVGGSKEGGGCTGRAPADSSFDDELYDLIRSHRGPAWRMVEEKIPVQDRAEDGMQGSSQETPVEEFIARVAEGLLLIPSQSPRLLATPVSKLAGHQPVPGSVGLQSASQSTSLLASS</sequence>
<feature type="compositionally biased region" description="Polar residues" evidence="1">
    <location>
        <begin position="142"/>
        <end position="152"/>
    </location>
</feature>
<feature type="region of interest" description="Disordered" evidence="1">
    <location>
        <begin position="64"/>
        <end position="170"/>
    </location>
</feature>
<reference evidence="2" key="1">
    <citation type="submission" date="2020-03" db="EMBL/GenBank/DDBJ databases">
        <authorList>
            <person name="Weist P."/>
        </authorList>
    </citation>
    <scope>NUCLEOTIDE SEQUENCE</scope>
</reference>
<accession>A0A9N7UJM2</accession>
<evidence type="ECO:0000256" key="1">
    <source>
        <dbReference type="SAM" id="MobiDB-lite"/>
    </source>
</evidence>
<dbReference type="Proteomes" id="UP001153269">
    <property type="component" value="Unassembled WGS sequence"/>
</dbReference>
<proteinExistence type="predicted"/>
<feature type="compositionally biased region" description="Low complexity" evidence="1">
    <location>
        <begin position="256"/>
        <end position="269"/>
    </location>
</feature>
<name>A0A9N7UJM2_PLEPL</name>
<feature type="region of interest" description="Disordered" evidence="1">
    <location>
        <begin position="246"/>
        <end position="269"/>
    </location>
</feature>
<evidence type="ECO:0000313" key="2">
    <source>
        <dbReference type="EMBL" id="CAB1431950.1"/>
    </source>
</evidence>
<feature type="compositionally biased region" description="Basic and acidic residues" evidence="1">
    <location>
        <begin position="129"/>
        <end position="139"/>
    </location>
</feature>
<dbReference type="AlphaFoldDB" id="A0A9N7UJM2"/>
<dbReference type="EMBL" id="CADEAL010001391">
    <property type="protein sequence ID" value="CAB1431950.1"/>
    <property type="molecule type" value="Genomic_DNA"/>
</dbReference>
<feature type="compositionally biased region" description="Polar residues" evidence="1">
    <location>
        <begin position="80"/>
        <end position="101"/>
    </location>
</feature>
<gene>
    <name evidence="2" type="ORF">PLEPLA_LOCUS20007</name>
</gene>
<organism evidence="2 3">
    <name type="scientific">Pleuronectes platessa</name>
    <name type="common">European plaice</name>
    <dbReference type="NCBI Taxonomy" id="8262"/>
    <lineage>
        <taxon>Eukaryota</taxon>
        <taxon>Metazoa</taxon>
        <taxon>Chordata</taxon>
        <taxon>Craniata</taxon>
        <taxon>Vertebrata</taxon>
        <taxon>Euteleostomi</taxon>
        <taxon>Actinopterygii</taxon>
        <taxon>Neopterygii</taxon>
        <taxon>Teleostei</taxon>
        <taxon>Neoteleostei</taxon>
        <taxon>Acanthomorphata</taxon>
        <taxon>Carangaria</taxon>
        <taxon>Pleuronectiformes</taxon>
        <taxon>Pleuronectoidei</taxon>
        <taxon>Pleuronectidae</taxon>
        <taxon>Pleuronectes</taxon>
    </lineage>
</organism>